<dbReference type="OMA" id="QADGMDF"/>
<evidence type="ECO:0000313" key="3">
    <source>
        <dbReference type="Proteomes" id="UP000007115"/>
    </source>
</evidence>
<feature type="region of interest" description="Disordered" evidence="1">
    <location>
        <begin position="150"/>
        <end position="184"/>
    </location>
</feature>
<dbReference type="VEuPathDB" id="FungiDB:TRIVIDRAFT_223197"/>
<dbReference type="HOGENOM" id="CLU_042308_0_0_1"/>
<evidence type="ECO:0000256" key="1">
    <source>
        <dbReference type="SAM" id="MobiDB-lite"/>
    </source>
</evidence>
<dbReference type="STRING" id="413071.G9MWD8"/>
<dbReference type="Proteomes" id="UP000007115">
    <property type="component" value="Unassembled WGS sequence"/>
</dbReference>
<proteinExistence type="predicted"/>
<dbReference type="GeneID" id="25791746"/>
<organism evidence="2 3">
    <name type="scientific">Hypocrea virens (strain Gv29-8 / FGSC 10586)</name>
    <name type="common">Gliocladium virens</name>
    <name type="synonym">Trichoderma virens</name>
    <dbReference type="NCBI Taxonomy" id="413071"/>
    <lineage>
        <taxon>Eukaryota</taxon>
        <taxon>Fungi</taxon>
        <taxon>Dikarya</taxon>
        <taxon>Ascomycota</taxon>
        <taxon>Pezizomycotina</taxon>
        <taxon>Sordariomycetes</taxon>
        <taxon>Hypocreomycetidae</taxon>
        <taxon>Hypocreales</taxon>
        <taxon>Hypocreaceae</taxon>
        <taxon>Trichoderma</taxon>
    </lineage>
</organism>
<name>G9MWD8_HYPVG</name>
<dbReference type="InParanoid" id="G9MWD8"/>
<dbReference type="AlphaFoldDB" id="G9MWD8"/>
<sequence>MATSTSTSPPMEPLDALQSLINDVLIQTGKALRASRRDAQGNLTHAYGPSQSKLPDTIDHFHNALNELESEIIGAKSVLLRDYNELQEKKKKLFARPVPHPVEAQTKRPLSMDMPSPPEPIFKDELMAEDADVKPMAPFPNMSIDLAESEPMDMSTKEPNGQQPQQQPPPGGMNGLNGTTSPGIVVPAADQKPIADMLAEHSASAMPAASGMNFTDMEFTLAPPSGNEVSVQPNASKEPSFDLATFAPADGTDDLLNLNNLLPSDPTNPAGAAAQANPAQVKMEDIKVDVPDATMNTDFFGPESGAADGMDFDFSLGGTGDDTFDDLMNNRDSTFELMDAGGDFDTAFFGLDKPDENPA</sequence>
<protein>
    <submittedName>
        <fullName evidence="2">Uncharacterized protein</fullName>
    </submittedName>
</protein>
<accession>G9MWD8</accession>
<dbReference type="RefSeq" id="XP_013955468.1">
    <property type="nucleotide sequence ID" value="XM_014099993.1"/>
</dbReference>
<dbReference type="OrthoDB" id="5409998at2759"/>
<gene>
    <name evidence="2" type="ORF">TRIVIDRAFT_223197</name>
</gene>
<evidence type="ECO:0000313" key="2">
    <source>
        <dbReference type="EMBL" id="EHK21275.1"/>
    </source>
</evidence>
<keyword evidence="3" id="KW-1185">Reference proteome</keyword>
<dbReference type="EMBL" id="ABDF02000073">
    <property type="protein sequence ID" value="EHK21275.1"/>
    <property type="molecule type" value="Genomic_DNA"/>
</dbReference>
<reference evidence="2 3" key="1">
    <citation type="journal article" date="2011" name="Genome Biol.">
        <title>Comparative genome sequence analysis underscores mycoparasitism as the ancestral life style of Trichoderma.</title>
        <authorList>
            <person name="Kubicek C.P."/>
            <person name="Herrera-Estrella A."/>
            <person name="Seidl-Seiboth V."/>
            <person name="Martinez D.A."/>
            <person name="Druzhinina I.S."/>
            <person name="Thon M."/>
            <person name="Zeilinger S."/>
            <person name="Casas-Flores S."/>
            <person name="Horwitz B.A."/>
            <person name="Mukherjee P.K."/>
            <person name="Mukherjee M."/>
            <person name="Kredics L."/>
            <person name="Alcaraz L.D."/>
            <person name="Aerts A."/>
            <person name="Antal Z."/>
            <person name="Atanasova L."/>
            <person name="Cervantes-Badillo M.G."/>
            <person name="Challacombe J."/>
            <person name="Chertkov O."/>
            <person name="McCluskey K."/>
            <person name="Coulpier F."/>
            <person name="Deshpande N."/>
            <person name="von Doehren H."/>
            <person name="Ebbole D.J."/>
            <person name="Esquivel-Naranjo E.U."/>
            <person name="Fekete E."/>
            <person name="Flipphi M."/>
            <person name="Glaser F."/>
            <person name="Gomez-Rodriguez E.Y."/>
            <person name="Gruber S."/>
            <person name="Han C."/>
            <person name="Henrissat B."/>
            <person name="Hermosa R."/>
            <person name="Hernandez-Onate M."/>
            <person name="Karaffa L."/>
            <person name="Kosti I."/>
            <person name="Le Crom S."/>
            <person name="Lindquist E."/>
            <person name="Lucas S."/>
            <person name="Luebeck M."/>
            <person name="Luebeck P.S."/>
            <person name="Margeot A."/>
            <person name="Metz B."/>
            <person name="Misra M."/>
            <person name="Nevalainen H."/>
            <person name="Omann M."/>
            <person name="Packer N."/>
            <person name="Perrone G."/>
            <person name="Uresti-Rivera E.E."/>
            <person name="Salamov A."/>
            <person name="Schmoll M."/>
            <person name="Seiboth B."/>
            <person name="Shapiro H."/>
            <person name="Sukno S."/>
            <person name="Tamayo-Ramos J.A."/>
            <person name="Tisch D."/>
            <person name="Wiest A."/>
            <person name="Wilkinson H.H."/>
            <person name="Zhang M."/>
            <person name="Coutinho P.M."/>
            <person name="Kenerley C.M."/>
            <person name="Monte E."/>
            <person name="Baker S.E."/>
            <person name="Grigoriev I.V."/>
        </authorList>
    </citation>
    <scope>NUCLEOTIDE SEQUENCE [LARGE SCALE GENOMIC DNA]</scope>
    <source>
        <strain evidence="3">Gv29-8 / FGSC 10586</strain>
    </source>
</reference>
<comment type="caution">
    <text evidence="2">The sequence shown here is derived from an EMBL/GenBank/DDBJ whole genome shotgun (WGS) entry which is preliminary data.</text>
</comment>
<dbReference type="eggNOG" id="ENOG502SWGH">
    <property type="taxonomic scope" value="Eukaryota"/>
</dbReference>